<dbReference type="AlphaFoldDB" id="A0A158Q4H9"/>
<sequence length="443" mass="50024">MDDVKLISDLIWVKRGIAKRVPEKVKLKPEELRRLLEGFNMLKLSQEPLKFRKIRGSNPEENTEEGIEKYNLDEYDEETVEKTNPLSGIAVFSTPYEDAYITEHINSDDEEREDFEIKPDDNLVVVAKILKGDYTLEVYIYNENDDDWYVHHDYMLDVPPLCLETIRYDPGSDDKKGNLLAVGAMDSTIGIWDLDIVSAISPIVSLKSAKSGKRYRRDGSAQVHSDAVLSLSWNSLTEHILASGSADTTVILWDIEEAKPASVFSYGLGKVQSVEWHTAEASILLSGTLSGNIMLSDCREGKLCKKWSVNSDVERVLWDHFNPFYFFVAANDGMLYYMDTRFDVEIYRRQAHIGEVFGVSQSYQIKGLISSCGADSKLNIWKLSQDGFNLVHSDMFDFGKLHTVRFSPDSASILAVGGEKSDLVRIVLVNKYEPVNIAFGANN</sequence>
<evidence type="ECO:0000313" key="5">
    <source>
        <dbReference type="EMBL" id="VDN50535.1"/>
    </source>
</evidence>
<dbReference type="InterPro" id="IPR044285">
    <property type="entry name" value="PWP1"/>
</dbReference>
<dbReference type="InterPro" id="IPR001680">
    <property type="entry name" value="WD40_rpt"/>
</dbReference>
<proteinExistence type="predicted"/>
<dbReference type="PANTHER" id="PTHR14091">
    <property type="entry name" value="PERIODIC TRYPTOPHAN PROTEIN 1"/>
    <property type="match status" value="1"/>
</dbReference>
<protein>
    <submittedName>
        <fullName evidence="8">WD_REPEATS_REGION domain-containing protein</fullName>
    </submittedName>
</protein>
<evidence type="ECO:0000313" key="7">
    <source>
        <dbReference type="Proteomes" id="UP000274756"/>
    </source>
</evidence>
<evidence type="ECO:0000256" key="1">
    <source>
        <dbReference type="ARBA" id="ARBA00022553"/>
    </source>
</evidence>
<dbReference type="PROSITE" id="PS50082">
    <property type="entry name" value="WD_REPEATS_2"/>
    <property type="match status" value="1"/>
</dbReference>
<dbReference type="Pfam" id="PF00400">
    <property type="entry name" value="WD40"/>
    <property type="match status" value="1"/>
</dbReference>
<dbReference type="WBParaSite" id="DME_0000488701-mRNA-1">
    <property type="protein sequence ID" value="DME_0000488701-mRNA-1"/>
    <property type="gene ID" value="DME_0000488701"/>
</dbReference>
<dbReference type="OrthoDB" id="270624at2759"/>
<gene>
    <name evidence="5" type="ORF">DME_LOCUS508</name>
</gene>
<dbReference type="GO" id="GO:0005634">
    <property type="term" value="C:nucleus"/>
    <property type="evidence" value="ECO:0007669"/>
    <property type="project" value="TreeGrafter"/>
</dbReference>
<dbReference type="Proteomes" id="UP000274756">
    <property type="component" value="Unassembled WGS sequence"/>
</dbReference>
<keyword evidence="2 4" id="KW-0853">WD repeat</keyword>
<accession>A0A158Q4H9</accession>
<dbReference type="InterPro" id="IPR020472">
    <property type="entry name" value="WD40_PAC1"/>
</dbReference>
<dbReference type="PRINTS" id="PR00320">
    <property type="entry name" value="GPROTEINBRPT"/>
</dbReference>
<keyword evidence="7" id="KW-1185">Reference proteome</keyword>
<dbReference type="EMBL" id="UYYG01000004">
    <property type="protein sequence ID" value="VDN50535.1"/>
    <property type="molecule type" value="Genomic_DNA"/>
</dbReference>
<dbReference type="STRING" id="318479.A0A158Q4H9"/>
<reference evidence="5 7" key="2">
    <citation type="submission" date="2018-11" db="EMBL/GenBank/DDBJ databases">
        <authorList>
            <consortium name="Pathogen Informatics"/>
        </authorList>
    </citation>
    <scope>NUCLEOTIDE SEQUENCE [LARGE SCALE GENOMIC DNA]</scope>
</reference>
<dbReference type="Proteomes" id="UP000038040">
    <property type="component" value="Unplaced"/>
</dbReference>
<evidence type="ECO:0000256" key="2">
    <source>
        <dbReference type="ARBA" id="ARBA00022574"/>
    </source>
</evidence>
<dbReference type="GO" id="GO:0006364">
    <property type="term" value="P:rRNA processing"/>
    <property type="evidence" value="ECO:0007669"/>
    <property type="project" value="InterPro"/>
</dbReference>
<feature type="repeat" description="WD" evidence="4">
    <location>
        <begin position="221"/>
        <end position="263"/>
    </location>
</feature>
<name>A0A158Q4H9_DRAME</name>
<dbReference type="PROSITE" id="PS50294">
    <property type="entry name" value="WD_REPEATS_REGION"/>
    <property type="match status" value="1"/>
</dbReference>
<dbReference type="InterPro" id="IPR036322">
    <property type="entry name" value="WD40_repeat_dom_sf"/>
</dbReference>
<reference evidence="8" key="1">
    <citation type="submission" date="2016-04" db="UniProtKB">
        <authorList>
            <consortium name="WormBaseParasite"/>
        </authorList>
    </citation>
    <scope>IDENTIFICATION</scope>
</reference>
<organism evidence="6 8">
    <name type="scientific">Dracunculus medinensis</name>
    <name type="common">Guinea worm</name>
    <dbReference type="NCBI Taxonomy" id="318479"/>
    <lineage>
        <taxon>Eukaryota</taxon>
        <taxon>Metazoa</taxon>
        <taxon>Ecdysozoa</taxon>
        <taxon>Nematoda</taxon>
        <taxon>Chromadorea</taxon>
        <taxon>Rhabditida</taxon>
        <taxon>Spirurina</taxon>
        <taxon>Dracunculoidea</taxon>
        <taxon>Dracunculidae</taxon>
        <taxon>Dracunculus</taxon>
    </lineage>
</organism>
<dbReference type="InterPro" id="IPR019775">
    <property type="entry name" value="WD40_repeat_CS"/>
</dbReference>
<evidence type="ECO:0000313" key="6">
    <source>
        <dbReference type="Proteomes" id="UP000038040"/>
    </source>
</evidence>
<keyword evidence="1" id="KW-0597">Phosphoprotein</keyword>
<dbReference type="InterPro" id="IPR015943">
    <property type="entry name" value="WD40/YVTN_repeat-like_dom_sf"/>
</dbReference>
<keyword evidence="3" id="KW-0677">Repeat</keyword>
<dbReference type="PROSITE" id="PS00678">
    <property type="entry name" value="WD_REPEATS_1"/>
    <property type="match status" value="1"/>
</dbReference>
<dbReference type="SMART" id="SM00320">
    <property type="entry name" value="WD40"/>
    <property type="match status" value="5"/>
</dbReference>
<dbReference type="PANTHER" id="PTHR14091:SF0">
    <property type="entry name" value="PERIODIC TRYPTOPHAN PROTEIN 1 HOMOLOG"/>
    <property type="match status" value="1"/>
</dbReference>
<evidence type="ECO:0000256" key="3">
    <source>
        <dbReference type="ARBA" id="ARBA00022737"/>
    </source>
</evidence>
<dbReference type="Gene3D" id="2.130.10.10">
    <property type="entry name" value="YVTN repeat-like/Quinoprotein amine dehydrogenase"/>
    <property type="match status" value="2"/>
</dbReference>
<evidence type="ECO:0000313" key="8">
    <source>
        <dbReference type="WBParaSite" id="DME_0000488701-mRNA-1"/>
    </source>
</evidence>
<dbReference type="SUPFAM" id="SSF50978">
    <property type="entry name" value="WD40 repeat-like"/>
    <property type="match status" value="1"/>
</dbReference>
<evidence type="ECO:0000256" key="4">
    <source>
        <dbReference type="PROSITE-ProRule" id="PRU00221"/>
    </source>
</evidence>